<accession>A0ACC2WNT9</accession>
<dbReference type="Proteomes" id="UP001230649">
    <property type="component" value="Unassembled WGS sequence"/>
</dbReference>
<comment type="caution">
    <text evidence="1">The sequence shown here is derived from an EMBL/GenBank/DDBJ whole genome shotgun (WGS) entry which is preliminary data.</text>
</comment>
<sequence>MVNQTSHQNGHDNNVKTKHQTGFTEVHDGHPVAKERSMLAELDPNPSMKATAPMDAISNPPVAEELKRREVESVSPSERRLDSTLLNELKELLADPFVRCISAAKTGGEQQQMEECKEEEDGDAEVWEYGTEDFRLHSAVFNGTVRSRAPLLVCPRTARQVSRIVLFCHKHDLELSVKSGGYGTHGWAVAGQVIVDLSLMSAIAVSLPDSPQSPLPPLRSMKLSTDKQHERSDAIRNASGEVTSIISDSKGKGKDQGHGAGDGPEAGMASPPMAYNAGFGFGAKQPNPSLSGSNGSSNGNGNTNGSSTKRSVSEVWRGDETSQPRQEGGSTAFRTPSLGSRHSSGPRKDSNEGLDAAAKKSMMDGLGGATEYEPSFESAHGSFQSSTSLSFGSALPPMMGPSSALDPRWQFGPTSSTQASSQGMFDPTYAMGYPGAQGLGGISNSYFGRQISSGSTTASGSRSGSGSDCQAGSSNTSLFSHMSPRSLPPYAVVTFGSGATAKQIDKASHFSPWGAFHVPLAAFPVGSAVMMTGGFGFLGRLHGLSMDNLLEIEYVLSDGRIVWLSGMDEKNEGMVIAVENADGTEGQLNEQEGKDLWFAIRGAGTTMGIATRYRAKAYHVPVVYAGNMIYPFNRSTTPRLIQHVRDCVKASPRELYVNMILTAGPAHLSGVVVIQLCFVGTQESGAEYFQAISSWEEERCLFKDIRERDFLEQQDSVANILKGGAGRKWFIKSDLLNSLSDELISATCHQFHSVPDGCTWLFELVAGAVCDTKTSCLPQSHRDAVYTVAALHQWPVNIPQEDVRCVLTARDWIDKIIHPESPGGPLPCFLSSSHPDAVRGVYGENIDRLVAIKQHFDPDNFFRHSLWPAAGHRGNLLASITERDQDPAVSNELKKTWQEEDDRIGRDGVLGIGTRGSQ</sequence>
<organism evidence="1 2">
    <name type="scientific">Naganishia adeliensis</name>
    <dbReference type="NCBI Taxonomy" id="92952"/>
    <lineage>
        <taxon>Eukaryota</taxon>
        <taxon>Fungi</taxon>
        <taxon>Dikarya</taxon>
        <taxon>Basidiomycota</taxon>
        <taxon>Agaricomycotina</taxon>
        <taxon>Tremellomycetes</taxon>
        <taxon>Filobasidiales</taxon>
        <taxon>Filobasidiaceae</taxon>
        <taxon>Naganishia</taxon>
    </lineage>
</organism>
<name>A0ACC2WNT9_9TREE</name>
<gene>
    <name evidence="1" type="ORF">QFC20_002018</name>
</gene>
<evidence type="ECO:0000313" key="2">
    <source>
        <dbReference type="Proteomes" id="UP001230649"/>
    </source>
</evidence>
<protein>
    <submittedName>
        <fullName evidence="1">Uncharacterized protein</fullName>
    </submittedName>
</protein>
<dbReference type="EMBL" id="JASBWS010000013">
    <property type="protein sequence ID" value="KAJ9113128.1"/>
    <property type="molecule type" value="Genomic_DNA"/>
</dbReference>
<evidence type="ECO:0000313" key="1">
    <source>
        <dbReference type="EMBL" id="KAJ9113128.1"/>
    </source>
</evidence>
<reference evidence="1" key="1">
    <citation type="submission" date="2023-04" db="EMBL/GenBank/DDBJ databases">
        <title>Draft Genome sequencing of Naganishia species isolated from polar environments using Oxford Nanopore Technology.</title>
        <authorList>
            <person name="Leo P."/>
            <person name="Venkateswaran K."/>
        </authorList>
    </citation>
    <scope>NUCLEOTIDE SEQUENCE</scope>
    <source>
        <strain evidence="1">MNA-CCFEE 5262</strain>
    </source>
</reference>
<keyword evidence="2" id="KW-1185">Reference proteome</keyword>
<proteinExistence type="predicted"/>